<organism evidence="2 3">
    <name type="scientific">Thermobacillus xylanilyticus</name>
    <dbReference type="NCBI Taxonomy" id="76633"/>
    <lineage>
        <taxon>Bacteria</taxon>
        <taxon>Bacillati</taxon>
        <taxon>Bacillota</taxon>
        <taxon>Bacilli</taxon>
        <taxon>Bacillales</taxon>
        <taxon>Paenibacillaceae</taxon>
        <taxon>Thermobacillus</taxon>
    </lineage>
</organism>
<comment type="caution">
    <text evidence="2">The sequence shown here is derived from an EMBL/GenBank/DDBJ whole genome shotgun (WGS) entry which is preliminary data.</text>
</comment>
<dbReference type="InterPro" id="IPR001119">
    <property type="entry name" value="SLH_dom"/>
</dbReference>
<dbReference type="EMBL" id="CAJRAY010000080">
    <property type="protein sequence ID" value="CAG5091255.1"/>
    <property type="molecule type" value="Genomic_DNA"/>
</dbReference>
<accession>A0ABM8V7W0</accession>
<name>A0ABM8V7W0_THEXY</name>
<dbReference type="PROSITE" id="PS51272">
    <property type="entry name" value="SLH"/>
    <property type="match status" value="1"/>
</dbReference>
<evidence type="ECO:0000313" key="3">
    <source>
        <dbReference type="Proteomes" id="UP000681526"/>
    </source>
</evidence>
<sequence>MIVILYKYLQYKGIEIPQSQDRSFVDESKISPWALEAAKALQGIDIVTGKGGNLFDPKGTATRAEAAAVFVRLIEYLAKI</sequence>
<feature type="domain" description="SLH" evidence="1">
    <location>
        <begin position="21"/>
        <end position="80"/>
    </location>
</feature>
<evidence type="ECO:0000259" key="1">
    <source>
        <dbReference type="PROSITE" id="PS51272"/>
    </source>
</evidence>
<proteinExistence type="predicted"/>
<keyword evidence="3" id="KW-1185">Reference proteome</keyword>
<reference evidence="2 3" key="1">
    <citation type="submission" date="2021-04" db="EMBL/GenBank/DDBJ databases">
        <authorList>
            <person name="Rakotoarivonina H."/>
        </authorList>
    </citation>
    <scope>NUCLEOTIDE SEQUENCE [LARGE SCALE GENOMIC DNA]</scope>
    <source>
        <strain evidence="2 3">XE</strain>
    </source>
</reference>
<evidence type="ECO:0000313" key="2">
    <source>
        <dbReference type="EMBL" id="CAG5091255.1"/>
    </source>
</evidence>
<gene>
    <name evidence="2" type="primary">txxe 3058</name>
    <name evidence="2" type="ORF">TXXE_15355</name>
</gene>
<protein>
    <recommendedName>
        <fullName evidence="1">SLH domain-containing protein</fullName>
    </recommendedName>
</protein>
<dbReference type="Proteomes" id="UP000681526">
    <property type="component" value="Unassembled WGS sequence"/>
</dbReference>
<dbReference type="Pfam" id="PF00395">
    <property type="entry name" value="SLH"/>
    <property type="match status" value="1"/>
</dbReference>